<evidence type="ECO:0000256" key="5">
    <source>
        <dbReference type="ARBA" id="ARBA00023125"/>
    </source>
</evidence>
<dbReference type="InterPro" id="IPR037914">
    <property type="entry name" value="SpoVT-AbrB_sf"/>
</dbReference>
<feature type="domain" description="SpoVT-AbrB" evidence="8">
    <location>
        <begin position="5"/>
        <end position="47"/>
    </location>
</feature>
<proteinExistence type="inferred from homology"/>
<dbReference type="InterPro" id="IPR035644">
    <property type="entry name" value="MraZ_C"/>
</dbReference>
<keyword evidence="6 7" id="KW-0804">Transcription</keyword>
<gene>
    <name evidence="7 9" type="primary">mraZ</name>
    <name evidence="9" type="ORF">GCM10008906_27980</name>
</gene>
<evidence type="ECO:0000259" key="8">
    <source>
        <dbReference type="PROSITE" id="PS51740"/>
    </source>
</evidence>
<evidence type="ECO:0000313" key="10">
    <source>
        <dbReference type="Proteomes" id="UP001501510"/>
    </source>
</evidence>
<reference evidence="9 10" key="1">
    <citation type="journal article" date="2019" name="Int. J. Syst. Evol. Microbiol.">
        <title>The Global Catalogue of Microorganisms (GCM) 10K type strain sequencing project: providing services to taxonomists for standard genome sequencing and annotation.</title>
        <authorList>
            <consortium name="The Broad Institute Genomics Platform"/>
            <consortium name="The Broad Institute Genome Sequencing Center for Infectious Disease"/>
            <person name="Wu L."/>
            <person name="Ma J."/>
        </authorList>
    </citation>
    <scope>NUCLEOTIDE SEQUENCE [LARGE SCALE GENOMIC DNA]</scope>
    <source>
        <strain evidence="9 10">JCM 1407</strain>
    </source>
</reference>
<comment type="subunit">
    <text evidence="7">Forms oligomers.</text>
</comment>
<dbReference type="HAMAP" id="MF_01008">
    <property type="entry name" value="MraZ"/>
    <property type="match status" value="1"/>
</dbReference>
<keyword evidence="5 7" id="KW-0238">DNA-binding</keyword>
<dbReference type="EMBL" id="BAAACG010000010">
    <property type="protein sequence ID" value="GAA0743784.1"/>
    <property type="molecule type" value="Genomic_DNA"/>
</dbReference>
<evidence type="ECO:0000313" key="9">
    <source>
        <dbReference type="EMBL" id="GAA0743784.1"/>
    </source>
</evidence>
<dbReference type="NCBIfam" id="TIGR00242">
    <property type="entry name" value="division/cell wall cluster transcriptional repressor MraZ"/>
    <property type="match status" value="1"/>
</dbReference>
<keyword evidence="4 7" id="KW-0805">Transcription regulation</keyword>
<dbReference type="Pfam" id="PF02381">
    <property type="entry name" value="MraZ"/>
    <property type="match status" value="2"/>
</dbReference>
<dbReference type="PANTHER" id="PTHR34701:SF1">
    <property type="entry name" value="TRANSCRIPTIONAL REGULATOR MRAZ"/>
    <property type="match status" value="1"/>
</dbReference>
<dbReference type="InterPro" id="IPR035642">
    <property type="entry name" value="MraZ_N"/>
</dbReference>
<organism evidence="9 10">
    <name type="scientific">Clostridium oceanicum</name>
    <dbReference type="NCBI Taxonomy" id="1543"/>
    <lineage>
        <taxon>Bacteria</taxon>
        <taxon>Bacillati</taxon>
        <taxon>Bacillota</taxon>
        <taxon>Clostridia</taxon>
        <taxon>Eubacteriales</taxon>
        <taxon>Clostridiaceae</taxon>
        <taxon>Clostridium</taxon>
    </lineage>
</organism>
<comment type="subcellular location">
    <subcellularLocation>
        <location evidence="7">Cytoplasm</location>
        <location evidence="7">Nucleoid</location>
    </subcellularLocation>
</comment>
<comment type="similarity">
    <text evidence="7">Belongs to the MraZ family.</text>
</comment>
<dbReference type="InterPro" id="IPR007159">
    <property type="entry name" value="SpoVT-AbrB_dom"/>
</dbReference>
<dbReference type="InterPro" id="IPR003444">
    <property type="entry name" value="MraZ"/>
</dbReference>
<dbReference type="PROSITE" id="PS51740">
    <property type="entry name" value="SPOVT_ABRB"/>
    <property type="match status" value="2"/>
</dbReference>
<dbReference type="RefSeq" id="WP_343762414.1">
    <property type="nucleotide sequence ID" value="NZ_BAAACG010000010.1"/>
</dbReference>
<keyword evidence="10" id="KW-1185">Reference proteome</keyword>
<protein>
    <recommendedName>
        <fullName evidence="1 7">Transcriptional regulator MraZ</fullName>
    </recommendedName>
</protein>
<dbReference type="InterPro" id="IPR038619">
    <property type="entry name" value="MraZ_sf"/>
</dbReference>
<feature type="domain" description="SpoVT-AbrB" evidence="8">
    <location>
        <begin position="76"/>
        <end position="119"/>
    </location>
</feature>
<evidence type="ECO:0000256" key="3">
    <source>
        <dbReference type="ARBA" id="ARBA00022737"/>
    </source>
</evidence>
<evidence type="ECO:0000256" key="2">
    <source>
        <dbReference type="ARBA" id="ARBA00022490"/>
    </source>
</evidence>
<keyword evidence="2 7" id="KW-0963">Cytoplasm</keyword>
<evidence type="ECO:0000256" key="7">
    <source>
        <dbReference type="HAMAP-Rule" id="MF_01008"/>
    </source>
</evidence>
<comment type="caution">
    <text evidence="9">The sequence shown here is derived from an EMBL/GenBank/DDBJ whole genome shotgun (WGS) entry which is preliminary data.</text>
</comment>
<dbReference type="Gene3D" id="3.40.1550.20">
    <property type="entry name" value="Transcriptional regulator MraZ domain"/>
    <property type="match status" value="1"/>
</dbReference>
<dbReference type="Proteomes" id="UP001501510">
    <property type="component" value="Unassembled WGS sequence"/>
</dbReference>
<dbReference type="CDD" id="cd16320">
    <property type="entry name" value="MraZ_N"/>
    <property type="match status" value="1"/>
</dbReference>
<sequence>MFIGEYNHSLDKKNRIIIPSKFREELGKQFILTKGLDGCLYVYPRSQWELLQKKLEKLPLTNKNARAFVRFFFSGAHEIELDKQGRTLIPQNLIEYGNIEKDVVSIGVSNRIEIWSREKWDEYNNSNIDYDSIAEQMNELEF</sequence>
<dbReference type="SUPFAM" id="SSF89447">
    <property type="entry name" value="AbrB/MazE/MraZ-like"/>
    <property type="match status" value="1"/>
</dbReference>
<evidence type="ECO:0000256" key="1">
    <source>
        <dbReference type="ARBA" id="ARBA00013860"/>
    </source>
</evidence>
<accession>A0ABN1JP03</accession>
<name>A0ABN1JP03_9CLOT</name>
<dbReference type="CDD" id="cd16321">
    <property type="entry name" value="MraZ_C"/>
    <property type="match status" value="1"/>
</dbReference>
<dbReference type="PANTHER" id="PTHR34701">
    <property type="entry name" value="TRANSCRIPTIONAL REGULATOR MRAZ"/>
    <property type="match status" value="1"/>
</dbReference>
<evidence type="ECO:0000256" key="4">
    <source>
        <dbReference type="ARBA" id="ARBA00023015"/>
    </source>
</evidence>
<dbReference type="InterPro" id="IPR020603">
    <property type="entry name" value="MraZ_dom"/>
</dbReference>
<keyword evidence="3" id="KW-0677">Repeat</keyword>
<evidence type="ECO:0000256" key="6">
    <source>
        <dbReference type="ARBA" id="ARBA00023163"/>
    </source>
</evidence>